<keyword evidence="3 5" id="KW-0238">DNA-binding</keyword>
<dbReference type="Gene3D" id="1.10.443.10">
    <property type="entry name" value="Intergrase catalytic core"/>
    <property type="match status" value="1"/>
</dbReference>
<dbReference type="InterPro" id="IPR038488">
    <property type="entry name" value="Integrase_DNA-bd_sf"/>
</dbReference>
<proteinExistence type="inferred from homology"/>
<dbReference type="InterPro" id="IPR025166">
    <property type="entry name" value="Integrase_DNA_bind_dom"/>
</dbReference>
<dbReference type="InterPro" id="IPR002104">
    <property type="entry name" value="Integrase_catalytic"/>
</dbReference>
<keyword evidence="9" id="KW-1185">Reference proteome</keyword>
<dbReference type="Gene3D" id="1.10.150.130">
    <property type="match status" value="1"/>
</dbReference>
<comment type="caution">
    <text evidence="8">The sequence shown here is derived from an EMBL/GenBank/DDBJ whole genome shotgun (WGS) entry which is preliminary data.</text>
</comment>
<dbReference type="PROSITE" id="PS51900">
    <property type="entry name" value="CB"/>
    <property type="match status" value="1"/>
</dbReference>
<organism evidence="8 9">
    <name type="scientific">Thauera propionica</name>
    <dbReference type="NCBI Taxonomy" id="2019431"/>
    <lineage>
        <taxon>Bacteria</taxon>
        <taxon>Pseudomonadati</taxon>
        <taxon>Pseudomonadota</taxon>
        <taxon>Betaproteobacteria</taxon>
        <taxon>Rhodocyclales</taxon>
        <taxon>Zoogloeaceae</taxon>
        <taxon>Thauera</taxon>
    </lineage>
</organism>
<dbReference type="EMBL" id="NOIH01000001">
    <property type="protein sequence ID" value="OYD55842.1"/>
    <property type="molecule type" value="Genomic_DNA"/>
</dbReference>
<evidence type="ECO:0000259" key="7">
    <source>
        <dbReference type="PROSITE" id="PS51900"/>
    </source>
</evidence>
<evidence type="ECO:0000256" key="4">
    <source>
        <dbReference type="ARBA" id="ARBA00023172"/>
    </source>
</evidence>
<dbReference type="GO" id="GO:0015074">
    <property type="term" value="P:DNA integration"/>
    <property type="evidence" value="ECO:0007669"/>
    <property type="project" value="UniProtKB-KW"/>
</dbReference>
<evidence type="ECO:0000256" key="1">
    <source>
        <dbReference type="ARBA" id="ARBA00008857"/>
    </source>
</evidence>
<dbReference type="OrthoDB" id="9775880at2"/>
<evidence type="ECO:0000313" key="8">
    <source>
        <dbReference type="EMBL" id="OYD55842.1"/>
    </source>
</evidence>
<feature type="domain" description="Core-binding (CB)" evidence="7">
    <location>
        <begin position="98"/>
        <end position="179"/>
    </location>
</feature>
<dbReference type="GO" id="GO:0006310">
    <property type="term" value="P:DNA recombination"/>
    <property type="evidence" value="ECO:0007669"/>
    <property type="project" value="UniProtKB-KW"/>
</dbReference>
<dbReference type="GO" id="GO:0003677">
    <property type="term" value="F:DNA binding"/>
    <property type="evidence" value="ECO:0007669"/>
    <property type="project" value="UniProtKB-UniRule"/>
</dbReference>
<dbReference type="Pfam" id="PF22022">
    <property type="entry name" value="Phage_int_M"/>
    <property type="match status" value="1"/>
</dbReference>
<reference evidence="8 9" key="1">
    <citation type="submission" date="2017-07" db="EMBL/GenBank/DDBJ databases">
        <title>Thauera sp. KNDSS-Mac4 genome sequence and assembly.</title>
        <authorList>
            <person name="Mayilraj S."/>
        </authorList>
    </citation>
    <scope>NUCLEOTIDE SEQUENCE [LARGE SCALE GENOMIC DNA]</scope>
    <source>
        <strain evidence="8 9">KNDSS-Mac4</strain>
    </source>
</reference>
<evidence type="ECO:0000256" key="3">
    <source>
        <dbReference type="ARBA" id="ARBA00023125"/>
    </source>
</evidence>
<dbReference type="PANTHER" id="PTHR30629">
    <property type="entry name" value="PROPHAGE INTEGRASE"/>
    <property type="match status" value="1"/>
</dbReference>
<sequence length="414" mass="45620">MPLTDTAIRQAKPADKPIKMTDGDGLFLLLQPTGSKLWRYDYRFAGKRKTLAIGAYPAVSLAAARKALAAAREQLASGVDPAATKKDAKRAARLAAENSFEAVARSWWASWKTSRTEGTAHAAIRALENHVFPHIGSTPITSVQPVDVLELLRKIEAKGATDMLKRVRARIGEIYIHAIANGLAKSNPAEGLHKAVKPHQGEHRPALRASELREFFIRLDAVRISKPIKLAIQLLTLTFVRPGELRCAQWHEFDLEAGTWTVPAERDRSRGLTGMKMREEHVVPLSCQAVAALRELQDHTAGSDLLFPNRNGQGRPISENTINSALRAMGYQAGQVTGHGFRATATGALLELGYRPDVIDRQLAHRERKQVFAAYSHHAQFMAERRAMMQAWADHLDALQTGAKIIPFRNGANG</sequence>
<dbReference type="InterPro" id="IPR010998">
    <property type="entry name" value="Integrase_recombinase_N"/>
</dbReference>
<dbReference type="InterPro" id="IPR013762">
    <property type="entry name" value="Integrase-like_cat_sf"/>
</dbReference>
<protein>
    <recommendedName>
        <fullName evidence="10">Integrase</fullName>
    </recommendedName>
</protein>
<keyword evidence="2" id="KW-0229">DNA integration</keyword>
<evidence type="ECO:0000256" key="2">
    <source>
        <dbReference type="ARBA" id="ARBA00022908"/>
    </source>
</evidence>
<dbReference type="PROSITE" id="PS51898">
    <property type="entry name" value="TYR_RECOMBINASE"/>
    <property type="match status" value="1"/>
</dbReference>
<evidence type="ECO:0000313" key="9">
    <source>
        <dbReference type="Proteomes" id="UP000215181"/>
    </source>
</evidence>
<dbReference type="AlphaFoldDB" id="A0A235F3L4"/>
<evidence type="ECO:0000256" key="5">
    <source>
        <dbReference type="PROSITE-ProRule" id="PRU01248"/>
    </source>
</evidence>
<feature type="domain" description="Tyr recombinase" evidence="6">
    <location>
        <begin position="202"/>
        <end position="390"/>
    </location>
</feature>
<dbReference type="SUPFAM" id="SSF56349">
    <property type="entry name" value="DNA breaking-rejoining enzymes"/>
    <property type="match status" value="1"/>
</dbReference>
<dbReference type="PANTHER" id="PTHR30629:SF2">
    <property type="entry name" value="PROPHAGE INTEGRASE INTS-RELATED"/>
    <property type="match status" value="1"/>
</dbReference>
<dbReference type="Proteomes" id="UP000215181">
    <property type="component" value="Unassembled WGS sequence"/>
</dbReference>
<dbReference type="Pfam" id="PF00589">
    <property type="entry name" value="Phage_integrase"/>
    <property type="match status" value="1"/>
</dbReference>
<dbReference type="RefSeq" id="WP_094266282.1">
    <property type="nucleotide sequence ID" value="NZ_NOIH01000001.1"/>
</dbReference>
<keyword evidence="4" id="KW-0233">DNA recombination</keyword>
<dbReference type="Pfam" id="PF13356">
    <property type="entry name" value="Arm-DNA-bind_3"/>
    <property type="match status" value="1"/>
</dbReference>
<name>A0A235F3L4_9RHOO</name>
<dbReference type="InterPro" id="IPR011010">
    <property type="entry name" value="DNA_brk_join_enz"/>
</dbReference>
<dbReference type="CDD" id="cd00801">
    <property type="entry name" value="INT_P4_C"/>
    <property type="match status" value="1"/>
</dbReference>
<evidence type="ECO:0008006" key="10">
    <source>
        <dbReference type="Google" id="ProtNLM"/>
    </source>
</evidence>
<gene>
    <name evidence="8" type="ORF">CGK74_00010</name>
</gene>
<evidence type="ECO:0000259" key="6">
    <source>
        <dbReference type="PROSITE" id="PS51898"/>
    </source>
</evidence>
<comment type="similarity">
    <text evidence="1">Belongs to the 'phage' integrase family.</text>
</comment>
<dbReference type="InterPro" id="IPR053876">
    <property type="entry name" value="Phage_int_M"/>
</dbReference>
<dbReference type="InterPro" id="IPR044068">
    <property type="entry name" value="CB"/>
</dbReference>
<dbReference type="InterPro" id="IPR050808">
    <property type="entry name" value="Phage_Integrase"/>
</dbReference>
<accession>A0A235F3L4</accession>
<dbReference type="Gene3D" id="3.30.160.390">
    <property type="entry name" value="Integrase, DNA-binding domain"/>
    <property type="match status" value="1"/>
</dbReference>